<proteinExistence type="predicted"/>
<organism evidence="3 4">
    <name type="scientific">Gigaspora margarita</name>
    <dbReference type="NCBI Taxonomy" id="4874"/>
    <lineage>
        <taxon>Eukaryota</taxon>
        <taxon>Fungi</taxon>
        <taxon>Fungi incertae sedis</taxon>
        <taxon>Mucoromycota</taxon>
        <taxon>Glomeromycotina</taxon>
        <taxon>Glomeromycetes</taxon>
        <taxon>Diversisporales</taxon>
        <taxon>Gigasporaceae</taxon>
        <taxon>Gigaspora</taxon>
    </lineage>
</organism>
<sequence>MLTDDCYSEIIKNFEYDHQTLYNCLLVNCTFCFFTLPLLWADPLINVSKRSINVISIYLSYLNENEKHQLISSKCQVDLSCIFKKTIFEYADFLETYSSYNIKQAISLWLQYTQDISNTNLEHLAFEAIQSMLFRKSKRIKKFDISVNKDSSTFHSITSSLFSSLELRECIFSFVVLNSQSMNIDNYINTISKRNKRIQSIRIIELELDYFITSSFKYLRREMLQVKSQSIRKLVLQGIRFNKNNLAKLVPNLEVLSISCSFRNPLGEGQNSLKNLQKLELEDNDIELNKILLKAKCKALKFFIINEKELSNEVKEELVFLFSLNYPNITTLHYVTDNLMFSFTLKSFQKLRQLQLGRLAYVAPYIVYDTPYIDPQYSNHDYLLTLNKFLPASLKILNLLNIFNYSYINLNCFLQDFDIERTFIEKARFLRYIEIVRSENFNVENLKASEREIINLCQVKNIKLPTNEDPEVPTNECPTSPKVLTNKGTKVPTSEGPKIPTNESSKVSINKGPKKYLPTKVQQVPTK</sequence>
<evidence type="ECO:0000256" key="1">
    <source>
        <dbReference type="SAM" id="MobiDB-lite"/>
    </source>
</evidence>
<feature type="non-terminal residue" evidence="3">
    <location>
        <position position="527"/>
    </location>
</feature>
<evidence type="ECO:0000313" key="3">
    <source>
        <dbReference type="EMBL" id="CAG8599117.1"/>
    </source>
</evidence>
<keyword evidence="2" id="KW-0812">Transmembrane</keyword>
<reference evidence="3 4" key="1">
    <citation type="submission" date="2021-06" db="EMBL/GenBank/DDBJ databases">
        <authorList>
            <person name="Kallberg Y."/>
            <person name="Tangrot J."/>
            <person name="Rosling A."/>
        </authorList>
    </citation>
    <scope>NUCLEOTIDE SEQUENCE [LARGE SCALE GENOMIC DNA]</scope>
    <source>
        <strain evidence="3 4">120-4 pot B 10/14</strain>
    </source>
</reference>
<evidence type="ECO:0000256" key="2">
    <source>
        <dbReference type="SAM" id="Phobius"/>
    </source>
</evidence>
<dbReference type="Proteomes" id="UP000789901">
    <property type="component" value="Unassembled WGS sequence"/>
</dbReference>
<dbReference type="EMBL" id="CAJVQB010003149">
    <property type="protein sequence ID" value="CAG8599117.1"/>
    <property type="molecule type" value="Genomic_DNA"/>
</dbReference>
<evidence type="ECO:0000313" key="4">
    <source>
        <dbReference type="Proteomes" id="UP000789901"/>
    </source>
</evidence>
<feature type="region of interest" description="Disordered" evidence="1">
    <location>
        <begin position="465"/>
        <end position="527"/>
    </location>
</feature>
<feature type="transmembrane region" description="Helical" evidence="2">
    <location>
        <begin position="20"/>
        <end position="41"/>
    </location>
</feature>
<keyword evidence="4" id="KW-1185">Reference proteome</keyword>
<gene>
    <name evidence="3" type="ORF">GMARGA_LOCUS6793</name>
</gene>
<keyword evidence="2" id="KW-1133">Transmembrane helix</keyword>
<comment type="caution">
    <text evidence="3">The sequence shown here is derived from an EMBL/GenBank/DDBJ whole genome shotgun (WGS) entry which is preliminary data.</text>
</comment>
<keyword evidence="2" id="KW-0472">Membrane</keyword>
<protein>
    <submittedName>
        <fullName evidence="3">2275_t:CDS:1</fullName>
    </submittedName>
</protein>
<accession>A0ABN7UK85</accession>
<feature type="compositionally biased region" description="Polar residues" evidence="1">
    <location>
        <begin position="476"/>
        <end position="492"/>
    </location>
</feature>
<name>A0ABN7UK85_GIGMA</name>